<dbReference type="AlphaFoldDB" id="A0A9X2FTI8"/>
<name>A0A9X2FTI8_9RHOB</name>
<comment type="similarity">
    <text evidence="2">Belongs to the MipA/OmpV family.</text>
</comment>
<evidence type="ECO:0000256" key="3">
    <source>
        <dbReference type="ARBA" id="ARBA00022729"/>
    </source>
</evidence>
<dbReference type="Proteomes" id="UP001139477">
    <property type="component" value="Unassembled WGS sequence"/>
</dbReference>
<dbReference type="PANTHER" id="PTHR38776">
    <property type="entry name" value="MLTA-INTERACTING PROTEIN-RELATED"/>
    <property type="match status" value="1"/>
</dbReference>
<dbReference type="InterPro" id="IPR010583">
    <property type="entry name" value="MipA"/>
</dbReference>
<dbReference type="PANTHER" id="PTHR38776:SF1">
    <property type="entry name" value="MLTA-INTERACTING PROTEIN-RELATED"/>
    <property type="match status" value="1"/>
</dbReference>
<feature type="chain" id="PRO_5040821636" evidence="6">
    <location>
        <begin position="37"/>
        <end position="279"/>
    </location>
</feature>
<dbReference type="Pfam" id="PF06629">
    <property type="entry name" value="MipA"/>
    <property type="match status" value="1"/>
</dbReference>
<dbReference type="GO" id="GO:0009279">
    <property type="term" value="C:cell outer membrane"/>
    <property type="evidence" value="ECO:0007669"/>
    <property type="project" value="UniProtKB-SubCell"/>
</dbReference>
<evidence type="ECO:0000313" key="8">
    <source>
        <dbReference type="Proteomes" id="UP001139477"/>
    </source>
</evidence>
<dbReference type="EMBL" id="JAMYXC010000092">
    <property type="protein sequence ID" value="MCP1168171.1"/>
    <property type="molecule type" value="Genomic_DNA"/>
</dbReference>
<protein>
    <submittedName>
        <fullName evidence="7">MipA/OmpV family protein</fullName>
    </submittedName>
</protein>
<comment type="caution">
    <text evidence="7">The sequence shown here is derived from an EMBL/GenBank/DDBJ whole genome shotgun (WGS) entry which is preliminary data.</text>
</comment>
<evidence type="ECO:0000313" key="7">
    <source>
        <dbReference type="EMBL" id="MCP1168171.1"/>
    </source>
</evidence>
<keyword evidence="3 6" id="KW-0732">Signal</keyword>
<evidence type="ECO:0000256" key="6">
    <source>
        <dbReference type="SAM" id="SignalP"/>
    </source>
</evidence>
<evidence type="ECO:0000256" key="5">
    <source>
        <dbReference type="ARBA" id="ARBA00023237"/>
    </source>
</evidence>
<gene>
    <name evidence="7" type="ORF">NHG85_06465</name>
</gene>
<evidence type="ECO:0000256" key="1">
    <source>
        <dbReference type="ARBA" id="ARBA00004442"/>
    </source>
</evidence>
<reference evidence="7" key="1">
    <citation type="submission" date="2022-06" db="EMBL/GenBank/DDBJ databases">
        <title>Limimaricola sediminis sp. nov., isolated from an intertidal sediment.</title>
        <authorList>
            <person name="Shao X."/>
        </authorList>
    </citation>
    <scope>NUCLEOTIDE SEQUENCE</scope>
    <source>
        <strain evidence="7">ASW11-118</strain>
    </source>
</reference>
<keyword evidence="8" id="KW-1185">Reference proteome</keyword>
<evidence type="ECO:0000256" key="4">
    <source>
        <dbReference type="ARBA" id="ARBA00023136"/>
    </source>
</evidence>
<keyword evidence="5" id="KW-0998">Cell outer membrane</keyword>
<comment type="subcellular location">
    <subcellularLocation>
        <location evidence="1">Cell outer membrane</location>
    </subcellularLocation>
</comment>
<accession>A0A9X2FTI8</accession>
<proteinExistence type="inferred from homology"/>
<organism evidence="7 8">
    <name type="scientific">Limimaricola litoreus</name>
    <dbReference type="NCBI Taxonomy" id="2955316"/>
    <lineage>
        <taxon>Bacteria</taxon>
        <taxon>Pseudomonadati</taxon>
        <taxon>Pseudomonadota</taxon>
        <taxon>Alphaproteobacteria</taxon>
        <taxon>Rhodobacterales</taxon>
        <taxon>Paracoccaceae</taxon>
        <taxon>Limimaricola</taxon>
    </lineage>
</organism>
<evidence type="ECO:0000256" key="2">
    <source>
        <dbReference type="ARBA" id="ARBA00005722"/>
    </source>
</evidence>
<dbReference type="RefSeq" id="WP_253330899.1">
    <property type="nucleotide sequence ID" value="NZ_JAMYXC010000092.1"/>
</dbReference>
<feature type="signal peptide" evidence="6">
    <location>
        <begin position="1"/>
        <end position="36"/>
    </location>
</feature>
<sequence>MAHAAYLILQARSKGFTMRRLPLFALLAASPLPAMAASLDQPVAEPLIMTAPAPTPSDPGRVLGFTLRGGLATSPEYFGSDDYEVGPDVGFALDRLRFGPFDIGSDDPDFISTGFGLRGSFRYIGERDASDVDGVTGLGDVDAALELGFGLGYDTRAFGVFADLRRGFGGHESFVAELGADAYLYPSERLTLRGGPRALFAEDDYAQTYFGAPGFAADGGLISAGVEVGGIYEFSDDWGLDGAITYDRLMNDAADSPITEDDGQFGARLGITRQIDFRF</sequence>
<keyword evidence="4" id="KW-0472">Membrane</keyword>